<gene>
    <name evidence="20" type="primary">tyw1</name>
    <name evidence="19" type="ORF">SJAG_04265</name>
</gene>
<dbReference type="InterPro" id="IPR007197">
    <property type="entry name" value="rSAM"/>
</dbReference>
<dbReference type="GeneID" id="7052528"/>
<keyword evidence="16" id="KW-1133">Transmembrane helix</keyword>
<feature type="transmembrane region" description="Helical" evidence="16">
    <location>
        <begin position="12"/>
        <end position="29"/>
    </location>
</feature>
<feature type="binding site" evidence="23">
    <location>
        <position position="156"/>
    </location>
    <ligand>
        <name>Mg(2+)</name>
        <dbReference type="ChEBI" id="CHEBI:18420"/>
        <label>3</label>
    </ligand>
</feature>
<dbReference type="SFLD" id="SFLDG01071">
    <property type="entry name" value="tRNA_wybutosine-synthesizing"/>
    <property type="match status" value="1"/>
</dbReference>
<keyword evidence="8 22" id="KW-0479">Metal-binding</keyword>
<keyword evidence="7" id="KW-0819">tRNA processing</keyword>
<dbReference type="Gene3D" id="3.40.50.360">
    <property type="match status" value="1"/>
</dbReference>
<evidence type="ECO:0007829" key="22">
    <source>
        <dbReference type="PDB" id="6PUP"/>
    </source>
</evidence>
<evidence type="ECO:0000256" key="8">
    <source>
        <dbReference type="ARBA" id="ARBA00022723"/>
    </source>
</evidence>
<dbReference type="FunFam" id="3.20.20.70:FF:000196">
    <property type="entry name" value="S-adenosyl-L-methionine-dependent tRNA 4-demethylwyosine synthase"/>
    <property type="match status" value="1"/>
</dbReference>
<dbReference type="EC" id="4.1.3.44" evidence="4"/>
<dbReference type="AlphaFoldDB" id="B6K6D6"/>
<evidence type="ECO:0000256" key="12">
    <source>
        <dbReference type="ARBA" id="ARBA00023239"/>
    </source>
</evidence>
<dbReference type="Pfam" id="PF04055">
    <property type="entry name" value="Radical_SAM"/>
    <property type="match status" value="1"/>
</dbReference>
<feature type="binding site" evidence="22 23">
    <location>
        <position position="150"/>
    </location>
    <ligand>
        <name>FMN</name>
        <dbReference type="ChEBI" id="CHEBI:58210"/>
    </ligand>
</feature>
<dbReference type="InterPro" id="IPR034556">
    <property type="entry name" value="tRNA_wybutosine-synthase"/>
</dbReference>
<keyword evidence="22 23" id="KW-0002">3D-structure</keyword>
<feature type="binding site" evidence="23">
    <location>
        <position position="125"/>
    </location>
    <ligand>
        <name>Mg(2+)</name>
        <dbReference type="ChEBI" id="CHEBI:18420"/>
        <label>1</label>
    </ligand>
</feature>
<dbReference type="PROSITE" id="PS00201">
    <property type="entry name" value="FLAVODOXIN"/>
    <property type="match status" value="1"/>
</dbReference>
<dbReference type="InterPro" id="IPR058240">
    <property type="entry name" value="rSAM_sf"/>
</dbReference>
<dbReference type="PROSITE" id="PS50902">
    <property type="entry name" value="FLAVODOXIN_LIKE"/>
    <property type="match status" value="1"/>
</dbReference>
<dbReference type="PDB" id="6PUQ">
    <property type="method" value="X-ray"/>
    <property type="resolution" value="1.56 A"/>
    <property type="chains" value="A=30-251"/>
</dbReference>
<keyword evidence="22 23" id="KW-0288">FMN</keyword>
<keyword evidence="22 23" id="KW-0285">Flavoprotein</keyword>
<dbReference type="InterPro" id="IPR001226">
    <property type="entry name" value="Flavodoxin_CS"/>
</dbReference>
<feature type="binding site" evidence="22 23">
    <location>
        <position position="98"/>
    </location>
    <ligand>
        <name>FMN</name>
        <dbReference type="ChEBI" id="CHEBI:58210"/>
    </ligand>
</feature>
<dbReference type="CDD" id="cd01335">
    <property type="entry name" value="Radical_SAM"/>
    <property type="match status" value="1"/>
</dbReference>
<evidence type="ECO:0000256" key="4">
    <source>
        <dbReference type="ARBA" id="ARBA00012821"/>
    </source>
</evidence>
<feature type="domain" description="Radical SAM core" evidence="18">
    <location>
        <begin position="346"/>
        <end position="583"/>
    </location>
</feature>
<dbReference type="eggNOG" id="KOG1160">
    <property type="taxonomic scope" value="Eukaryota"/>
</dbReference>
<proteinExistence type="evidence at protein level"/>
<protein>
    <recommendedName>
        <fullName evidence="14">S-adenosyl-L-methionine-dependent tRNA 4-demethylwyosine synthase</fullName>
        <ecNumber evidence="4">4.1.3.44</ecNumber>
    </recommendedName>
    <alternativeName>
        <fullName evidence="15">tRNA wybutosine-synthesizing protein 1</fullName>
    </alternativeName>
</protein>
<feature type="binding site" evidence="23">
    <location>
        <position position="148"/>
    </location>
    <ligand>
        <name>Mg(2+)</name>
        <dbReference type="ChEBI" id="CHEBI:18420"/>
        <label>2</label>
    </ligand>
</feature>
<dbReference type="HOGENOM" id="CLU_007952_1_2_1"/>
<dbReference type="VEuPathDB" id="FungiDB:SJAG_04265"/>
<dbReference type="GO" id="GO:1904047">
    <property type="term" value="F:S-adenosyl-L-methionine binding"/>
    <property type="evidence" value="ECO:0007669"/>
    <property type="project" value="EnsemblFungi"/>
</dbReference>
<evidence type="ECO:0000256" key="5">
    <source>
        <dbReference type="ARBA" id="ARBA00022485"/>
    </source>
</evidence>
<evidence type="ECO:0000256" key="1">
    <source>
        <dbReference type="ARBA" id="ARBA00001966"/>
    </source>
</evidence>
<dbReference type="InterPro" id="IPR008254">
    <property type="entry name" value="Flavodoxin/NO_synth"/>
</dbReference>
<feature type="binding site" evidence="22 23">
    <location>
        <position position="148"/>
    </location>
    <ligand>
        <name>FMN</name>
        <dbReference type="ChEBI" id="CHEBI:58210"/>
    </ligand>
</feature>
<dbReference type="SMR" id="B6K6D6"/>
<feature type="binding site" evidence="22 23">
    <location>
        <position position="197"/>
    </location>
    <ligand>
        <name>FMN</name>
        <dbReference type="ChEBI" id="CHEBI:58210"/>
    </ligand>
</feature>
<evidence type="ECO:0000256" key="13">
    <source>
        <dbReference type="ARBA" id="ARBA00049466"/>
    </source>
</evidence>
<dbReference type="Pfam" id="PF08608">
    <property type="entry name" value="Wyosine_form"/>
    <property type="match status" value="1"/>
</dbReference>
<keyword evidence="5" id="KW-0004">4Fe-4S</keyword>
<evidence type="ECO:0000256" key="3">
    <source>
        <dbReference type="ARBA" id="ARBA00010115"/>
    </source>
</evidence>
<name>B6K6D6_SCHJY</name>
<dbReference type="OrthoDB" id="271553at2759"/>
<feature type="binding site" evidence="22 23">
    <location>
        <position position="95"/>
    </location>
    <ligand>
        <name>FMN</name>
        <dbReference type="ChEBI" id="CHEBI:58210"/>
    </ligand>
</feature>
<keyword evidence="12" id="KW-0456">Lyase</keyword>
<evidence type="ECO:0007829" key="23">
    <source>
        <dbReference type="PDB" id="6PUQ"/>
    </source>
</evidence>
<comment type="catalytic activity">
    <reaction evidence="13">
        <text>N(1)-methylguanosine(37) in tRNA(Phe) + pyruvate + S-adenosyl-L-methionine = 4-demethylwyosine(37) in tRNA(Phe) + 5'-deoxyadenosine + L-methionine + CO2 + H2O</text>
        <dbReference type="Rhea" id="RHEA:36347"/>
        <dbReference type="Rhea" id="RHEA-COMP:10164"/>
        <dbReference type="Rhea" id="RHEA-COMP:10165"/>
        <dbReference type="ChEBI" id="CHEBI:15361"/>
        <dbReference type="ChEBI" id="CHEBI:15377"/>
        <dbReference type="ChEBI" id="CHEBI:16526"/>
        <dbReference type="ChEBI" id="CHEBI:17319"/>
        <dbReference type="ChEBI" id="CHEBI:57844"/>
        <dbReference type="ChEBI" id="CHEBI:59789"/>
        <dbReference type="ChEBI" id="CHEBI:64315"/>
        <dbReference type="ChEBI" id="CHEBI:73542"/>
        <dbReference type="EC" id="4.1.3.44"/>
    </reaction>
</comment>
<accession>B6K6D6</accession>
<feature type="binding site" evidence="22 23">
    <location>
        <position position="189"/>
    </location>
    <ligand>
        <name>FMN</name>
        <dbReference type="ChEBI" id="CHEBI:58210"/>
    </ligand>
</feature>
<comment type="cofactor">
    <cofactor evidence="1">
        <name>[4Fe-4S] cluster</name>
        <dbReference type="ChEBI" id="CHEBI:49883"/>
    </cofactor>
</comment>
<evidence type="ECO:0000256" key="15">
    <source>
        <dbReference type="ARBA" id="ARBA00077859"/>
    </source>
</evidence>
<comment type="pathway">
    <text evidence="2">tRNA modification; wybutosine-tRNA(Phe) biosynthesis.</text>
</comment>
<feature type="binding site" evidence="22 23">
    <location>
        <position position="99"/>
    </location>
    <ligand>
        <name>FMN</name>
        <dbReference type="ChEBI" id="CHEBI:58210"/>
    </ligand>
</feature>
<keyword evidence="11" id="KW-0411">Iron-sulfur</keyword>
<feature type="binding site" evidence="22 23">
    <location>
        <position position="199"/>
    </location>
    <ligand>
        <name>FMN</name>
        <dbReference type="ChEBI" id="CHEBI:58210"/>
    </ligand>
</feature>
<dbReference type="GO" id="GO:0102521">
    <property type="term" value="F:tRNA-4-demethylwyosine synthase activity"/>
    <property type="evidence" value="ECO:0007669"/>
    <property type="project" value="UniProtKB-EC"/>
</dbReference>
<evidence type="ECO:0000313" key="19">
    <source>
        <dbReference type="EMBL" id="EEB09090.1"/>
    </source>
</evidence>
<dbReference type="GO" id="GO:0010181">
    <property type="term" value="F:FMN binding"/>
    <property type="evidence" value="ECO:0007669"/>
    <property type="project" value="InterPro"/>
</dbReference>
<feature type="domain" description="Flavodoxin-like" evidence="17">
    <location>
        <begin position="88"/>
        <end position="244"/>
    </location>
</feature>
<dbReference type="UniPathway" id="UPA00375"/>
<dbReference type="OMA" id="FHVNGKW"/>
<dbReference type="GO" id="GO:0046872">
    <property type="term" value="F:metal ion binding"/>
    <property type="evidence" value="ECO:0007669"/>
    <property type="project" value="UniProtKB-KW"/>
</dbReference>
<feature type="binding site" evidence="23">
    <location>
        <position position="153"/>
    </location>
    <ligand>
        <name>Mg(2+)</name>
        <dbReference type="ChEBI" id="CHEBI:18420"/>
        <label>3</label>
    </ligand>
</feature>
<dbReference type="GO" id="GO:0031591">
    <property type="term" value="P:wybutosine biosynthetic process"/>
    <property type="evidence" value="ECO:0000318"/>
    <property type="project" value="GO_Central"/>
</dbReference>
<feature type="binding site" evidence="22">
    <location>
        <position position="130"/>
    </location>
    <ligand>
        <name>Mn(2+)</name>
        <dbReference type="ChEBI" id="CHEBI:29035"/>
    </ligand>
</feature>
<dbReference type="EMBL" id="KE651167">
    <property type="protein sequence ID" value="EEB09090.1"/>
    <property type="molecule type" value="Genomic_DNA"/>
</dbReference>
<dbReference type="InterPro" id="IPR013917">
    <property type="entry name" value="tRNA_wybutosine-synth"/>
</dbReference>
<evidence type="ECO:0000256" key="7">
    <source>
        <dbReference type="ARBA" id="ARBA00022694"/>
    </source>
</evidence>
<evidence type="ECO:0000259" key="17">
    <source>
        <dbReference type="PROSITE" id="PS50902"/>
    </source>
</evidence>
<evidence type="ECO:0000313" key="20">
    <source>
        <dbReference type="JaponicusDB" id="SJAG_04265"/>
    </source>
</evidence>
<dbReference type="Proteomes" id="UP000001744">
    <property type="component" value="Unassembled WGS sequence"/>
</dbReference>
<dbReference type="PANTHER" id="PTHR13930:SF0">
    <property type="entry name" value="S-ADENOSYL-L-METHIONINE-DEPENDENT TRNA 4-DEMETHYLWYOSINE SYNTHASE TYW1-RELATED"/>
    <property type="match status" value="1"/>
</dbReference>
<keyword evidence="10" id="KW-0408">Iron</keyword>
<evidence type="ECO:0000256" key="2">
    <source>
        <dbReference type="ARBA" id="ARBA00004797"/>
    </source>
</evidence>
<evidence type="ECO:0000256" key="14">
    <source>
        <dbReference type="ARBA" id="ARBA00071388"/>
    </source>
</evidence>
<evidence type="ECO:0000256" key="10">
    <source>
        <dbReference type="ARBA" id="ARBA00023004"/>
    </source>
</evidence>
<evidence type="ECO:0000256" key="6">
    <source>
        <dbReference type="ARBA" id="ARBA00022691"/>
    </source>
</evidence>
<feature type="binding site" evidence="22">
    <location>
        <position position="128"/>
    </location>
    <ligand>
        <name>Mn(2+)</name>
        <dbReference type="ChEBI" id="CHEBI:29035"/>
    </ligand>
</feature>
<dbReference type="SFLD" id="SFLDS00029">
    <property type="entry name" value="Radical_SAM"/>
    <property type="match status" value="1"/>
</dbReference>
<dbReference type="SUPFAM" id="SSF102114">
    <property type="entry name" value="Radical SAM enzymes"/>
    <property type="match status" value="1"/>
</dbReference>
<dbReference type="JaponicusDB" id="SJAG_04265">
    <property type="gene designation" value="tyw1"/>
</dbReference>
<reference evidence="22 23" key="2">
    <citation type="journal article" date="2022" name="MicroPubl. Biol.">
        <title>Biochemical and structural characterization of the flavodoxin-like domain of the &lt;i&gt;Schizosaccharomyces japonicus&lt;/i&gt; putative tRNA &lt;sup&gt;Phe&lt;/sup&gt; 4-demethylwyosine synthase Tyw1 in complex with FMN.</title>
        <authorList>
            <person name="Sjekloca L."/>
            <person name="Ferre-D'Amare A.R."/>
        </authorList>
    </citation>
    <scope>X-RAY CRYSTALLOGRAPHY (1.56 ANGSTROMS) OF 30-251 IN COMPLEX WITH FMN; MG(2+) AND MN(2+)</scope>
</reference>
<feature type="binding site" evidence="22">
    <location>
        <position position="131"/>
    </location>
    <ligand>
        <name>Mn(2+)</name>
        <dbReference type="ChEBI" id="CHEBI:29035"/>
    </ligand>
</feature>
<keyword evidence="9 22" id="KW-0547">Nucleotide-binding</keyword>
<feature type="binding site" evidence="23">
    <location>
        <position position="151"/>
    </location>
    <ligand>
        <name>Mg(2+)</name>
        <dbReference type="ChEBI" id="CHEBI:18420"/>
        <label>3</label>
    </ligand>
</feature>
<reference evidence="19 21" key="1">
    <citation type="journal article" date="2011" name="Science">
        <title>Comparative functional genomics of the fission yeasts.</title>
        <authorList>
            <person name="Rhind N."/>
            <person name="Chen Z."/>
            <person name="Yassour M."/>
            <person name="Thompson D.A."/>
            <person name="Haas B.J."/>
            <person name="Habib N."/>
            <person name="Wapinski I."/>
            <person name="Roy S."/>
            <person name="Lin M.F."/>
            <person name="Heiman D.I."/>
            <person name="Young S.K."/>
            <person name="Furuya K."/>
            <person name="Guo Y."/>
            <person name="Pidoux A."/>
            <person name="Chen H.M."/>
            <person name="Robbertse B."/>
            <person name="Goldberg J.M."/>
            <person name="Aoki K."/>
            <person name="Bayne E.H."/>
            <person name="Berlin A.M."/>
            <person name="Desjardins C.A."/>
            <person name="Dobbs E."/>
            <person name="Dukaj L."/>
            <person name="Fan L."/>
            <person name="FitzGerald M.G."/>
            <person name="French C."/>
            <person name="Gujja S."/>
            <person name="Hansen K."/>
            <person name="Keifenheim D."/>
            <person name="Levin J.Z."/>
            <person name="Mosher R.A."/>
            <person name="Mueller C.A."/>
            <person name="Pfiffner J."/>
            <person name="Priest M."/>
            <person name="Russ C."/>
            <person name="Smialowska A."/>
            <person name="Swoboda P."/>
            <person name="Sykes S.M."/>
            <person name="Vaughn M."/>
            <person name="Vengrova S."/>
            <person name="Yoder R."/>
            <person name="Zeng Q."/>
            <person name="Allshire R."/>
            <person name="Baulcombe D."/>
            <person name="Birren B.W."/>
            <person name="Brown W."/>
            <person name="Ekwall K."/>
            <person name="Kellis M."/>
            <person name="Leatherwood J."/>
            <person name="Levin H."/>
            <person name="Margalit H."/>
            <person name="Martienssen R."/>
            <person name="Nieduszynski C.A."/>
            <person name="Spatafora J.W."/>
            <person name="Friedman N."/>
            <person name="Dalgaard J.Z."/>
            <person name="Baumann P."/>
            <person name="Niki H."/>
            <person name="Regev A."/>
            <person name="Nusbaum C."/>
        </authorList>
    </citation>
    <scope>NUCLEOTIDE SEQUENCE [LARGE SCALE GENOMIC DNA]</scope>
    <source>
        <strain evidence="21">yFS275 / FY16936</strain>
    </source>
</reference>
<keyword evidence="21" id="KW-1185">Reference proteome</keyword>
<dbReference type="PDB" id="6PUP">
    <property type="method" value="X-ray"/>
    <property type="resolution" value="1.89 A"/>
    <property type="chains" value="A=76-251"/>
</dbReference>
<sequence>MDVQGFFEQNRWLIYALLLSPVLVHFVLAKKLAKPEKIASATSLKGSTPKAPKVFRKTEKTKHSNRKIACEASTKSSRKLTDISACSINIFYSTLGGSTQKFAEHVADRIRSSLQTELVEILNLDYIDLDEYFSKGNSNTVYLVLLPSYAIESSIDYFLSALQTTIDDFRIVARPLEKLRGFAVLGFGDFEQYAGDLFCYQAIAADQRLAKLGAQRIAPLGVVNVKLEKAQVYEAMEAWTDLFLQYAKEKAVVPSSATRFNATTDAFSSKTTLVDVEDMGSLLDRAKQELSLPIGTKLMVSEQSPTYRSLTKQGYSVVGSHSGVKICRWTKSALRGRGSCYKFSFYGIKSHLCMEATPSLACANKCTFCWRHGTNPVGTEWRWKVDPPEMIINGILQSHYDKLKLMRGVPGTRPERLAEASRVRHCALSLVGEPIFYPYINEFVSMLHEREISSFLVTNAQHPEALRRMGQVTQLYVSIDASTKDTLKAVDRPLFKDFWERFLTCLEILREKHQRTVYRMTLVKGFNMEHVKEYVNLVRLGLPCFVEIKGVTYCGNSDQSPLTMKNVPFYEEVVAFVKSLCEELRVLSAETGVTYEIAAEHAHSCSILLAQTKFKINGVWHTHINYDKFFRLVREKKEFGPMDYAAPTPDFAIFGNGGFNPDDERFYRKGKKNANSSAKGITA</sequence>
<dbReference type="GO" id="GO:0051539">
    <property type="term" value="F:4 iron, 4 sulfur cluster binding"/>
    <property type="evidence" value="ECO:0007669"/>
    <property type="project" value="UniProtKB-KW"/>
</dbReference>
<dbReference type="PROSITE" id="PS51918">
    <property type="entry name" value="RADICAL_SAM"/>
    <property type="match status" value="1"/>
</dbReference>
<evidence type="ECO:0000256" key="16">
    <source>
        <dbReference type="SAM" id="Phobius"/>
    </source>
</evidence>
<feature type="binding site" evidence="22 23">
    <location>
        <position position="94"/>
    </location>
    <ligand>
        <name>FMN</name>
        <dbReference type="ChEBI" id="CHEBI:58210"/>
    </ligand>
</feature>
<feature type="binding site" evidence="22 23">
    <location>
        <position position="96"/>
    </location>
    <ligand>
        <name>FMN</name>
        <dbReference type="ChEBI" id="CHEBI:58210"/>
    </ligand>
</feature>
<keyword evidence="16" id="KW-0472">Membrane</keyword>
<evidence type="ECO:0000313" key="21">
    <source>
        <dbReference type="Proteomes" id="UP000001744"/>
    </source>
</evidence>
<keyword evidence="6" id="KW-0949">S-adenosyl-L-methionine</keyword>
<dbReference type="InterPro" id="IPR013785">
    <property type="entry name" value="Aldolase_TIM"/>
</dbReference>
<dbReference type="STRING" id="402676.B6K6D6"/>
<dbReference type="Gene3D" id="3.20.20.70">
    <property type="entry name" value="Aldolase class I"/>
    <property type="match status" value="1"/>
</dbReference>
<dbReference type="RefSeq" id="XP_002175383.1">
    <property type="nucleotide sequence ID" value="XM_002175347.1"/>
</dbReference>
<dbReference type="SFLD" id="SFLDF00284">
    <property type="entry name" value="tRNA_wybutosine-synthesizing"/>
    <property type="match status" value="1"/>
</dbReference>
<dbReference type="InterPro" id="IPR029039">
    <property type="entry name" value="Flavoprotein-like_sf"/>
</dbReference>
<organism evidence="19 21">
    <name type="scientific">Schizosaccharomyces japonicus (strain yFS275 / FY16936)</name>
    <name type="common">Fission yeast</name>
    <dbReference type="NCBI Taxonomy" id="402676"/>
    <lineage>
        <taxon>Eukaryota</taxon>
        <taxon>Fungi</taxon>
        <taxon>Dikarya</taxon>
        <taxon>Ascomycota</taxon>
        <taxon>Taphrinomycotina</taxon>
        <taxon>Schizosaccharomycetes</taxon>
        <taxon>Schizosaccharomycetales</taxon>
        <taxon>Schizosaccharomycetaceae</taxon>
        <taxon>Schizosaccharomyces</taxon>
    </lineage>
</organism>
<dbReference type="PANTHER" id="PTHR13930">
    <property type="entry name" value="S-ADENOSYL-L-METHIONINE-DEPENDENT TRNA 4-DEMETHYLWYOSINE SYNTHASE"/>
    <property type="match status" value="1"/>
</dbReference>
<keyword evidence="16" id="KW-0812">Transmembrane</keyword>
<evidence type="ECO:0000256" key="11">
    <source>
        <dbReference type="ARBA" id="ARBA00023014"/>
    </source>
</evidence>
<evidence type="ECO:0000259" key="18">
    <source>
        <dbReference type="PROSITE" id="PS51918"/>
    </source>
</evidence>
<dbReference type="SUPFAM" id="SSF52218">
    <property type="entry name" value="Flavoproteins"/>
    <property type="match status" value="1"/>
</dbReference>
<comment type="similarity">
    <text evidence="3">Belongs to the TYW1 family.</text>
</comment>
<dbReference type="Pfam" id="PF00258">
    <property type="entry name" value="Flavodoxin_1"/>
    <property type="match status" value="1"/>
</dbReference>
<dbReference type="GO" id="GO:0009055">
    <property type="term" value="F:electron transfer activity"/>
    <property type="evidence" value="ECO:0007669"/>
    <property type="project" value="InterPro"/>
</dbReference>
<feature type="binding site" evidence="23">
    <location>
        <position position="146"/>
    </location>
    <ligand>
        <name>Mg(2+)</name>
        <dbReference type="ChEBI" id="CHEBI:18420"/>
        <label>2</label>
    </ligand>
</feature>
<feature type="binding site" evidence="22 23">
    <location>
        <position position="149"/>
    </location>
    <ligand>
        <name>FMN</name>
        <dbReference type="ChEBI" id="CHEBI:58210"/>
    </ligand>
</feature>
<evidence type="ECO:0000256" key="9">
    <source>
        <dbReference type="ARBA" id="ARBA00022741"/>
    </source>
</evidence>